<dbReference type="OrthoDB" id="2862635at2759"/>
<dbReference type="Gene3D" id="2.60.120.700">
    <property type="entry name" value="Peptidase G1"/>
    <property type="match status" value="1"/>
</dbReference>
<organism evidence="3 4">
    <name type="scientific">Aspergillus wentii DTO 134E9</name>
    <dbReference type="NCBI Taxonomy" id="1073089"/>
    <lineage>
        <taxon>Eukaryota</taxon>
        <taxon>Fungi</taxon>
        <taxon>Dikarya</taxon>
        <taxon>Ascomycota</taxon>
        <taxon>Pezizomycotina</taxon>
        <taxon>Eurotiomycetes</taxon>
        <taxon>Eurotiomycetidae</taxon>
        <taxon>Eurotiales</taxon>
        <taxon>Aspergillaceae</taxon>
        <taxon>Aspergillus</taxon>
        <taxon>Aspergillus subgen. Cremei</taxon>
    </lineage>
</organism>
<feature type="signal peptide" evidence="2">
    <location>
        <begin position="1"/>
        <end position="17"/>
    </location>
</feature>
<feature type="chain" id="PRO_5012318429" description="Concanavalin A-like lectin/glucanase" evidence="2">
    <location>
        <begin position="18"/>
        <end position="288"/>
    </location>
</feature>
<evidence type="ECO:0008006" key="5">
    <source>
        <dbReference type="Google" id="ProtNLM"/>
    </source>
</evidence>
<dbReference type="InterPro" id="IPR038656">
    <property type="entry name" value="Peptidase_G1_sf"/>
</dbReference>
<name>A0A1L9RLW9_ASPWE</name>
<dbReference type="STRING" id="1073089.A0A1L9RLW9"/>
<dbReference type="GO" id="GO:0006508">
    <property type="term" value="P:proteolysis"/>
    <property type="evidence" value="ECO:0007669"/>
    <property type="project" value="InterPro"/>
</dbReference>
<evidence type="ECO:0000256" key="1">
    <source>
        <dbReference type="PIRSR" id="PIRSR600250-50"/>
    </source>
</evidence>
<dbReference type="SUPFAM" id="SSF49899">
    <property type="entry name" value="Concanavalin A-like lectins/glucanases"/>
    <property type="match status" value="1"/>
</dbReference>
<keyword evidence="4" id="KW-1185">Reference proteome</keyword>
<dbReference type="EMBL" id="KV878212">
    <property type="protein sequence ID" value="OJJ35922.1"/>
    <property type="molecule type" value="Genomic_DNA"/>
</dbReference>
<gene>
    <name evidence="3" type="ORF">ASPWEDRAFT_41153</name>
</gene>
<dbReference type="CDD" id="cd13426">
    <property type="entry name" value="Peptidase_G1"/>
    <property type="match status" value="1"/>
</dbReference>
<evidence type="ECO:0000313" key="4">
    <source>
        <dbReference type="Proteomes" id="UP000184383"/>
    </source>
</evidence>
<keyword evidence="2" id="KW-0732">Signal</keyword>
<dbReference type="PANTHER" id="PTHR37536">
    <property type="entry name" value="PUTATIVE (AFU_ORTHOLOGUE AFUA_3G02970)-RELATED"/>
    <property type="match status" value="1"/>
</dbReference>
<dbReference type="GO" id="GO:0070007">
    <property type="term" value="F:glutamic-type endopeptidase activity"/>
    <property type="evidence" value="ECO:0007669"/>
    <property type="project" value="InterPro"/>
</dbReference>
<dbReference type="Proteomes" id="UP000184383">
    <property type="component" value="Unassembled WGS sequence"/>
</dbReference>
<protein>
    <recommendedName>
        <fullName evidence="5">Concanavalin A-like lectin/glucanase</fullName>
    </recommendedName>
</protein>
<dbReference type="AlphaFoldDB" id="A0A1L9RLW9"/>
<dbReference type="InterPro" id="IPR000250">
    <property type="entry name" value="Peptidase_G1"/>
</dbReference>
<dbReference type="PRINTS" id="PR00977">
    <property type="entry name" value="SCYTLDPTASE"/>
</dbReference>
<dbReference type="RefSeq" id="XP_040689598.1">
    <property type="nucleotide sequence ID" value="XM_040835487.1"/>
</dbReference>
<dbReference type="Pfam" id="PF01828">
    <property type="entry name" value="Peptidase_A4"/>
    <property type="match status" value="1"/>
</dbReference>
<accession>A0A1L9RLW9</accession>
<sequence>MKPTLLVQTVFISLVVASPYHEQISHPLTENTDIAYLHRSSKLLQKFLQPNHSTNIPANLDVGNKNSKSKTELSKNWAGAVLDAPQNSAFSYISATLTVPKPSAIGSSDYQAASAWVGIDGLDVPTALLQTGININIINGEPSYNAWYQWYPSPSVNFDIPIHKGDVIVATVNVTSPSAGICQIENHTTKQIESKNLTAPDATATLAGRNAEWIVEDFKADGRRVDFVDFGQLEFHGCTAITGGDRVGNYRTYGLGDRPTIYELVRDEEVVTDVHVISPDTLGVVYKN</sequence>
<dbReference type="InterPro" id="IPR013320">
    <property type="entry name" value="ConA-like_dom_sf"/>
</dbReference>
<dbReference type="VEuPathDB" id="FungiDB:ASPWEDRAFT_41153"/>
<reference evidence="4" key="1">
    <citation type="journal article" date="2017" name="Genome Biol.">
        <title>Comparative genomics reveals high biological diversity and specific adaptations in the industrially and medically important fungal genus Aspergillus.</title>
        <authorList>
            <person name="de Vries R.P."/>
            <person name="Riley R."/>
            <person name="Wiebenga A."/>
            <person name="Aguilar-Osorio G."/>
            <person name="Amillis S."/>
            <person name="Uchima C.A."/>
            <person name="Anderluh G."/>
            <person name="Asadollahi M."/>
            <person name="Askin M."/>
            <person name="Barry K."/>
            <person name="Battaglia E."/>
            <person name="Bayram O."/>
            <person name="Benocci T."/>
            <person name="Braus-Stromeyer S.A."/>
            <person name="Caldana C."/>
            <person name="Canovas D."/>
            <person name="Cerqueira G.C."/>
            <person name="Chen F."/>
            <person name="Chen W."/>
            <person name="Choi C."/>
            <person name="Clum A."/>
            <person name="Dos Santos R.A."/>
            <person name="Damasio A.R."/>
            <person name="Diallinas G."/>
            <person name="Emri T."/>
            <person name="Fekete E."/>
            <person name="Flipphi M."/>
            <person name="Freyberg S."/>
            <person name="Gallo A."/>
            <person name="Gournas C."/>
            <person name="Habgood R."/>
            <person name="Hainaut M."/>
            <person name="Harispe M.L."/>
            <person name="Henrissat B."/>
            <person name="Hilden K.S."/>
            <person name="Hope R."/>
            <person name="Hossain A."/>
            <person name="Karabika E."/>
            <person name="Karaffa L."/>
            <person name="Karanyi Z."/>
            <person name="Krasevec N."/>
            <person name="Kuo A."/>
            <person name="Kusch H."/>
            <person name="LaButti K."/>
            <person name="Lagendijk E.L."/>
            <person name="Lapidus A."/>
            <person name="Levasseur A."/>
            <person name="Lindquist E."/>
            <person name="Lipzen A."/>
            <person name="Logrieco A.F."/>
            <person name="MacCabe A."/>
            <person name="Maekelae M.R."/>
            <person name="Malavazi I."/>
            <person name="Melin P."/>
            <person name="Meyer V."/>
            <person name="Mielnichuk N."/>
            <person name="Miskei M."/>
            <person name="Molnar A.P."/>
            <person name="Mule G."/>
            <person name="Ngan C.Y."/>
            <person name="Orejas M."/>
            <person name="Orosz E."/>
            <person name="Ouedraogo J.P."/>
            <person name="Overkamp K.M."/>
            <person name="Park H.-S."/>
            <person name="Perrone G."/>
            <person name="Piumi F."/>
            <person name="Punt P.J."/>
            <person name="Ram A.F."/>
            <person name="Ramon A."/>
            <person name="Rauscher S."/>
            <person name="Record E."/>
            <person name="Riano-Pachon D.M."/>
            <person name="Robert V."/>
            <person name="Roehrig J."/>
            <person name="Ruller R."/>
            <person name="Salamov A."/>
            <person name="Salih N.S."/>
            <person name="Samson R.A."/>
            <person name="Sandor E."/>
            <person name="Sanguinetti M."/>
            <person name="Schuetze T."/>
            <person name="Sepcic K."/>
            <person name="Shelest E."/>
            <person name="Sherlock G."/>
            <person name="Sophianopoulou V."/>
            <person name="Squina F.M."/>
            <person name="Sun H."/>
            <person name="Susca A."/>
            <person name="Todd R.B."/>
            <person name="Tsang A."/>
            <person name="Unkles S.E."/>
            <person name="van de Wiele N."/>
            <person name="van Rossen-Uffink D."/>
            <person name="Oliveira J.V."/>
            <person name="Vesth T.C."/>
            <person name="Visser J."/>
            <person name="Yu J.-H."/>
            <person name="Zhou M."/>
            <person name="Andersen M.R."/>
            <person name="Archer D.B."/>
            <person name="Baker S.E."/>
            <person name="Benoit I."/>
            <person name="Brakhage A.A."/>
            <person name="Braus G.H."/>
            <person name="Fischer R."/>
            <person name="Frisvad J.C."/>
            <person name="Goldman G.H."/>
            <person name="Houbraken J."/>
            <person name="Oakley B."/>
            <person name="Pocsi I."/>
            <person name="Scazzocchio C."/>
            <person name="Seiboth B."/>
            <person name="vanKuyk P.A."/>
            <person name="Wortman J."/>
            <person name="Dyer P.S."/>
            <person name="Grigoriev I.V."/>
        </authorList>
    </citation>
    <scope>NUCLEOTIDE SEQUENCE [LARGE SCALE GENOMIC DNA]</scope>
    <source>
        <strain evidence="4">DTO 134E9</strain>
    </source>
</reference>
<evidence type="ECO:0000256" key="2">
    <source>
        <dbReference type="SAM" id="SignalP"/>
    </source>
</evidence>
<proteinExistence type="predicted"/>
<evidence type="ECO:0000313" key="3">
    <source>
        <dbReference type="EMBL" id="OJJ35922.1"/>
    </source>
</evidence>
<feature type="active site" description="Proton acceptor" evidence="1">
    <location>
        <position position="216"/>
    </location>
</feature>
<dbReference type="PANTHER" id="PTHR37536:SF1">
    <property type="entry name" value="ASPERGILLOPEPSIN, PUTAITVE (AFU_ORTHOLOGUE AFUA_7G01200)"/>
    <property type="match status" value="1"/>
</dbReference>
<dbReference type="GeneID" id="63751335"/>